<dbReference type="Proteomes" id="UP000466931">
    <property type="component" value="Chromosome"/>
</dbReference>
<dbReference type="Pfam" id="PF21986">
    <property type="entry name" value="AH_C"/>
    <property type="match status" value="1"/>
</dbReference>
<gene>
    <name evidence="3" type="ORF">MCNF_12910</name>
</gene>
<evidence type="ECO:0000313" key="4">
    <source>
        <dbReference type="Proteomes" id="UP000466931"/>
    </source>
</evidence>
<evidence type="ECO:0000259" key="2">
    <source>
        <dbReference type="Pfam" id="PF21986"/>
    </source>
</evidence>
<dbReference type="InterPro" id="IPR053844">
    <property type="entry name" value="AH_C"/>
</dbReference>
<dbReference type="RefSeq" id="WP_085153003.1">
    <property type="nucleotide sequence ID" value="NZ_AP022612.1"/>
</dbReference>
<dbReference type="Gene3D" id="1.20.58.1700">
    <property type="match status" value="1"/>
</dbReference>
<dbReference type="SUPFAM" id="SSF75304">
    <property type="entry name" value="Amidase signature (AS) enzymes"/>
    <property type="match status" value="1"/>
</dbReference>
<reference evidence="3" key="2">
    <citation type="submission" date="2020-02" db="EMBL/GenBank/DDBJ databases">
        <authorList>
            <person name="Matsumoto Y."/>
            <person name="Motooka D."/>
            <person name="Nakamura S."/>
        </authorList>
    </citation>
    <scope>NUCLEOTIDE SEQUENCE</scope>
    <source>
        <strain evidence="3">JCM 13671</strain>
    </source>
</reference>
<dbReference type="InterPro" id="IPR023631">
    <property type="entry name" value="Amidase_dom"/>
</dbReference>
<reference evidence="3" key="1">
    <citation type="journal article" date="2019" name="Emerg. Microbes Infect.">
        <title>Comprehensive subspecies identification of 175 nontuberculous mycobacteria species based on 7547 genomic profiles.</title>
        <authorList>
            <person name="Matsumoto Y."/>
            <person name="Kinjo T."/>
            <person name="Motooka D."/>
            <person name="Nabeya D."/>
            <person name="Jung N."/>
            <person name="Uechi K."/>
            <person name="Horii T."/>
            <person name="Iida T."/>
            <person name="Fujita J."/>
            <person name="Nakamura S."/>
        </authorList>
    </citation>
    <scope>NUCLEOTIDE SEQUENCE [LARGE SCALE GENOMIC DNA]</scope>
    <source>
        <strain evidence="3">JCM 13671</strain>
    </source>
</reference>
<dbReference type="NCBIfam" id="NF006043">
    <property type="entry name" value="PRK08186.1"/>
    <property type="match status" value="1"/>
</dbReference>
<evidence type="ECO:0000313" key="3">
    <source>
        <dbReference type="EMBL" id="BBZ32686.1"/>
    </source>
</evidence>
<dbReference type="GO" id="GO:0003824">
    <property type="term" value="F:catalytic activity"/>
    <property type="evidence" value="ECO:0007669"/>
    <property type="project" value="InterPro"/>
</dbReference>
<sequence length="541" mass="55296">MSVWISRRPQADVEADLAASRAAGGPLAGLRLAVKDNVDAAGLKTTAACPEFAYSPERDAAVVAALRAAGAVVVGKTNLDQFATGLVGTRSPHGAVPDSRRPEFISGGSSSGSAVAVATGEVDIAIGTDTAGSGRVPAALQGIVGIKPTVGVISTDGVVPACESYDCVTIFASNLDVADRAMAAMASGAAGRTWPSDARLAAPPQPVVAIPDELPELDATWHAAFDTTVARLKAAGAQIITVPIAPFLAAAKLLYDGALVSERYAATGEFIDGQPDAAVDPVVKGIIAAAREHPAHRLVSDRREVARLRDEAMTHLAGADALLVPTAPMHPRLADVAADPVGVNSRMGTYTNFCNLFDLCGVAVPAGMAAAAQFGVTVLARAFEDAVALDIAALITGDESRQQAWPLAVAPNTELVVFGAHLLGGPLTHQLTDLGARWAGEVVTAPRYRMTAMDTVPPKPAIGRVPDDADGTALTGQRWLLSPAALGRFLAQLPAPMQLGKVELADGTWVTGFGCDGAAADAGRDISAYGSWPAAIAAGQV</sequence>
<dbReference type="Gene3D" id="3.10.490.10">
    <property type="entry name" value="Gamma-glutamyl cyclotransferase-like"/>
    <property type="match status" value="1"/>
</dbReference>
<dbReference type="Gene3D" id="3.90.1300.10">
    <property type="entry name" value="Amidase signature (AS) domain"/>
    <property type="match status" value="1"/>
</dbReference>
<dbReference type="PANTHER" id="PTHR11895:SF169">
    <property type="entry name" value="GLUTAMYL-TRNA(GLN) AMIDOTRANSFERASE"/>
    <property type="match status" value="1"/>
</dbReference>
<name>A0A7I7XTT8_9MYCO</name>
<protein>
    <submittedName>
        <fullName evidence="3">Putative amidase</fullName>
    </submittedName>
</protein>
<dbReference type="InterPro" id="IPR000120">
    <property type="entry name" value="Amidase"/>
</dbReference>
<keyword evidence="4" id="KW-1185">Reference proteome</keyword>
<organism evidence="3 4">
    <name type="scientific">Mycolicibacterium confluentis</name>
    <dbReference type="NCBI Taxonomy" id="28047"/>
    <lineage>
        <taxon>Bacteria</taxon>
        <taxon>Bacillati</taxon>
        <taxon>Actinomycetota</taxon>
        <taxon>Actinomycetes</taxon>
        <taxon>Mycobacteriales</taxon>
        <taxon>Mycobacteriaceae</taxon>
        <taxon>Mycolicibacterium</taxon>
    </lineage>
</organism>
<dbReference type="InterPro" id="IPR036928">
    <property type="entry name" value="AS_sf"/>
</dbReference>
<feature type="domain" description="Allophanate hydrolase C-terminal" evidence="2">
    <location>
        <begin position="414"/>
        <end position="536"/>
    </location>
</feature>
<dbReference type="EMBL" id="AP022612">
    <property type="protein sequence ID" value="BBZ32686.1"/>
    <property type="molecule type" value="Genomic_DNA"/>
</dbReference>
<dbReference type="NCBIfam" id="TIGR02713">
    <property type="entry name" value="allophanate_hyd"/>
    <property type="match status" value="1"/>
</dbReference>
<dbReference type="AlphaFoldDB" id="A0A7I7XTT8"/>
<dbReference type="Pfam" id="PF01425">
    <property type="entry name" value="Amidase"/>
    <property type="match status" value="1"/>
</dbReference>
<proteinExistence type="predicted"/>
<accession>A0A7I7XTT8</accession>
<dbReference type="OrthoDB" id="182039at2"/>
<dbReference type="InterPro" id="IPR014085">
    <property type="entry name" value="Allophanate_hydrolase"/>
</dbReference>
<evidence type="ECO:0000259" key="1">
    <source>
        <dbReference type="Pfam" id="PF01425"/>
    </source>
</evidence>
<dbReference type="PANTHER" id="PTHR11895">
    <property type="entry name" value="TRANSAMIDASE"/>
    <property type="match status" value="1"/>
</dbReference>
<feature type="domain" description="Amidase" evidence="1">
    <location>
        <begin position="18"/>
        <end position="386"/>
    </location>
</feature>